<dbReference type="GO" id="GO:0003700">
    <property type="term" value="F:DNA-binding transcription factor activity"/>
    <property type="evidence" value="ECO:0007669"/>
    <property type="project" value="InterPro"/>
</dbReference>
<dbReference type="SUPFAM" id="SSF52172">
    <property type="entry name" value="CheY-like"/>
    <property type="match status" value="1"/>
</dbReference>
<dbReference type="CDD" id="cd17536">
    <property type="entry name" value="REC_YesN-like"/>
    <property type="match status" value="1"/>
</dbReference>
<evidence type="ECO:0000256" key="1">
    <source>
        <dbReference type="ARBA" id="ARBA00004496"/>
    </source>
</evidence>
<comment type="caution">
    <text evidence="11">The sequence shown here is derived from an EMBL/GenBank/DDBJ whole genome shotgun (WGS) entry which is preliminary data.</text>
</comment>
<dbReference type="InterPro" id="IPR018060">
    <property type="entry name" value="HTH_AraC"/>
</dbReference>
<dbReference type="GO" id="GO:0005737">
    <property type="term" value="C:cytoplasm"/>
    <property type="evidence" value="ECO:0007669"/>
    <property type="project" value="UniProtKB-SubCell"/>
</dbReference>
<dbReference type="Proteomes" id="UP000249204">
    <property type="component" value="Unassembled WGS sequence"/>
</dbReference>
<dbReference type="Pfam" id="PF12833">
    <property type="entry name" value="HTH_18"/>
    <property type="match status" value="1"/>
</dbReference>
<dbReference type="PANTHER" id="PTHR42713:SF3">
    <property type="entry name" value="TRANSCRIPTIONAL REGULATORY PROTEIN HPTR"/>
    <property type="match status" value="1"/>
</dbReference>
<dbReference type="AlphaFoldDB" id="A0A2W6NZQ5"/>
<dbReference type="InterPro" id="IPR009057">
    <property type="entry name" value="Homeodomain-like_sf"/>
</dbReference>
<evidence type="ECO:0000313" key="11">
    <source>
        <dbReference type="EMBL" id="PZT52890.1"/>
    </source>
</evidence>
<evidence type="ECO:0000256" key="4">
    <source>
        <dbReference type="ARBA" id="ARBA00023012"/>
    </source>
</evidence>
<evidence type="ECO:0000313" key="12">
    <source>
        <dbReference type="Proteomes" id="UP000249204"/>
    </source>
</evidence>
<dbReference type="InterPro" id="IPR020449">
    <property type="entry name" value="Tscrpt_reg_AraC-type_HTH"/>
</dbReference>
<keyword evidence="7" id="KW-0804">Transcription</keyword>
<evidence type="ECO:0000256" key="2">
    <source>
        <dbReference type="ARBA" id="ARBA00022490"/>
    </source>
</evidence>
<feature type="modified residue" description="4-aspartylphosphate" evidence="8">
    <location>
        <position position="61"/>
    </location>
</feature>
<dbReference type="GO" id="GO:0043565">
    <property type="term" value="F:sequence-specific DNA binding"/>
    <property type="evidence" value="ECO:0007669"/>
    <property type="project" value="InterPro"/>
</dbReference>
<dbReference type="InterPro" id="IPR051552">
    <property type="entry name" value="HptR"/>
</dbReference>
<dbReference type="SUPFAM" id="SSF46689">
    <property type="entry name" value="Homeodomain-like"/>
    <property type="match status" value="2"/>
</dbReference>
<keyword evidence="6" id="KW-0238">DNA-binding</keyword>
<keyword evidence="3 8" id="KW-0597">Phosphoprotein</keyword>
<dbReference type="Gene3D" id="3.40.50.2300">
    <property type="match status" value="1"/>
</dbReference>
<dbReference type="PANTHER" id="PTHR42713">
    <property type="entry name" value="HISTIDINE KINASE-RELATED"/>
    <property type="match status" value="1"/>
</dbReference>
<evidence type="ECO:0000256" key="7">
    <source>
        <dbReference type="ARBA" id="ARBA00023163"/>
    </source>
</evidence>
<keyword evidence="2" id="KW-0963">Cytoplasm</keyword>
<dbReference type="InterPro" id="IPR001789">
    <property type="entry name" value="Sig_transdc_resp-reg_receiver"/>
</dbReference>
<evidence type="ECO:0000256" key="5">
    <source>
        <dbReference type="ARBA" id="ARBA00023015"/>
    </source>
</evidence>
<comment type="subcellular location">
    <subcellularLocation>
        <location evidence="1">Cytoplasm</location>
    </subcellularLocation>
</comment>
<dbReference type="PROSITE" id="PS50110">
    <property type="entry name" value="RESPONSE_REGULATORY"/>
    <property type="match status" value="1"/>
</dbReference>
<reference evidence="11 12" key="1">
    <citation type="submission" date="2018-06" db="EMBL/GenBank/DDBJ databases">
        <title>Isolation of heavy metals resistant Paenibacillus silvae NC2 from Gold-Copper mine in ZiJin, China.</title>
        <authorList>
            <person name="Xu J."/>
            <person name="Mazhar H.S."/>
            <person name="Rensing C."/>
        </authorList>
    </citation>
    <scope>NUCLEOTIDE SEQUENCE [LARGE SCALE GENOMIC DNA]</scope>
    <source>
        <strain evidence="11 12">NC2</strain>
    </source>
</reference>
<dbReference type="PROSITE" id="PS01124">
    <property type="entry name" value="HTH_ARAC_FAMILY_2"/>
    <property type="match status" value="1"/>
</dbReference>
<evidence type="ECO:0000259" key="10">
    <source>
        <dbReference type="PROSITE" id="PS50110"/>
    </source>
</evidence>
<accession>A0A2W6NZQ5</accession>
<dbReference type="PRINTS" id="PR00032">
    <property type="entry name" value="HTHARAC"/>
</dbReference>
<dbReference type="InterPro" id="IPR011006">
    <property type="entry name" value="CheY-like_superfamily"/>
</dbReference>
<keyword evidence="4" id="KW-0902">Two-component regulatory system</keyword>
<proteinExistence type="predicted"/>
<dbReference type="Pfam" id="PF00072">
    <property type="entry name" value="Response_reg"/>
    <property type="match status" value="1"/>
</dbReference>
<evidence type="ECO:0000256" key="8">
    <source>
        <dbReference type="PROSITE-ProRule" id="PRU00169"/>
    </source>
</evidence>
<evidence type="ECO:0000259" key="9">
    <source>
        <dbReference type="PROSITE" id="PS01124"/>
    </source>
</evidence>
<evidence type="ECO:0000256" key="3">
    <source>
        <dbReference type="ARBA" id="ARBA00022553"/>
    </source>
</evidence>
<dbReference type="InterPro" id="IPR041522">
    <property type="entry name" value="CdaR_GGDEF"/>
</dbReference>
<keyword evidence="5" id="KW-0805">Transcription regulation</keyword>
<name>A0A2W6NZQ5_9BACL</name>
<feature type="domain" description="HTH araC/xylS-type" evidence="9">
    <location>
        <begin position="442"/>
        <end position="540"/>
    </location>
</feature>
<dbReference type="SMART" id="SM00448">
    <property type="entry name" value="REC"/>
    <property type="match status" value="1"/>
</dbReference>
<protein>
    <submittedName>
        <fullName evidence="11">Two-component system response regulator</fullName>
    </submittedName>
</protein>
<feature type="domain" description="Response regulatory" evidence="10">
    <location>
        <begin position="9"/>
        <end position="126"/>
    </location>
</feature>
<dbReference type="Gene3D" id="1.10.10.60">
    <property type="entry name" value="Homeodomain-like"/>
    <property type="match status" value="2"/>
</dbReference>
<sequence>MTEGSQNMNLMIVEDEIRIMNSLVNNIPWNEHGIEVVAAAENGYEALSLIERKKPDIVLLDIEMPEMDGLTLAKSVREMEPQIKLVVLSGHEDFHYAQAAVGLGVMKYLLKPAGDQEIMDAVLHAAGEIRKELMEKHSMFELKRKWQDRLPQLQDDFYRNWMLDRYATWELQKHMQELNLSLDVFTRFVVTVCEIDPLPEEEGRYTSSDQSLLQFSLECISSECLQEEDCRVFADADGATVLLFLGRAEESEQHMIQRINVNVSRLLNVVKECLKITASAGLGTLGALDHVSLSYRQACRALQERAIYGNDMFIPYLDVTSSRHHVQFDSEFEKQLEIAVHTDDSIAVTRLIDNYFGQLYSHEVSTQRVYEHLLYLSTVFTRIIQSRRWSMQEVLQEDYSAFLSFGSLLSKDQIVAWAKRVASRIILYREKERTHSSHELVKKMIEAVELMLGKEELTLHTLAERLYVNPSYLSRLFKKEEGRSFSEYVLKRSMEYAKEQLLNGVKVYDAAEAAGYRDVSYFAKVFRKYWGVAPGEFKRQERSTGPEAE</sequence>
<dbReference type="EMBL" id="QKWW01000085">
    <property type="protein sequence ID" value="PZT52890.1"/>
    <property type="molecule type" value="Genomic_DNA"/>
</dbReference>
<organism evidence="11 12">
    <name type="scientific">Paenibacillus silvae</name>
    <dbReference type="NCBI Taxonomy" id="1325358"/>
    <lineage>
        <taxon>Bacteria</taxon>
        <taxon>Bacillati</taxon>
        <taxon>Bacillota</taxon>
        <taxon>Bacilli</taxon>
        <taxon>Bacillales</taxon>
        <taxon>Paenibacillaceae</taxon>
        <taxon>Paenibacillus</taxon>
    </lineage>
</organism>
<dbReference type="SMART" id="SM00342">
    <property type="entry name" value="HTH_ARAC"/>
    <property type="match status" value="1"/>
</dbReference>
<dbReference type="Pfam" id="PF17853">
    <property type="entry name" value="GGDEF_2"/>
    <property type="match status" value="1"/>
</dbReference>
<evidence type="ECO:0000256" key="6">
    <source>
        <dbReference type="ARBA" id="ARBA00023125"/>
    </source>
</evidence>
<dbReference type="GO" id="GO:0000160">
    <property type="term" value="P:phosphorelay signal transduction system"/>
    <property type="evidence" value="ECO:0007669"/>
    <property type="project" value="UniProtKB-KW"/>
</dbReference>
<gene>
    <name evidence="11" type="ORF">DN757_25210</name>
</gene>